<proteinExistence type="predicted"/>
<evidence type="ECO:0000313" key="2">
    <source>
        <dbReference type="EMBL" id="KKK49492.1"/>
    </source>
</evidence>
<keyword evidence="1" id="KW-0472">Membrane</keyword>
<accession>A0A0F8VYQ9</accession>
<organism evidence="2">
    <name type="scientific">marine sediment metagenome</name>
    <dbReference type="NCBI Taxonomy" id="412755"/>
    <lineage>
        <taxon>unclassified sequences</taxon>
        <taxon>metagenomes</taxon>
        <taxon>ecological metagenomes</taxon>
    </lineage>
</organism>
<keyword evidence="1" id="KW-0812">Transmembrane</keyword>
<feature type="non-terminal residue" evidence="2">
    <location>
        <position position="1"/>
    </location>
</feature>
<protein>
    <recommendedName>
        <fullName evidence="3">Bacteriophage tail tape measure C-terminal domain-containing protein</fullName>
    </recommendedName>
</protein>
<reference evidence="2" key="1">
    <citation type="journal article" date="2015" name="Nature">
        <title>Complex archaea that bridge the gap between prokaryotes and eukaryotes.</title>
        <authorList>
            <person name="Spang A."/>
            <person name="Saw J.H."/>
            <person name="Jorgensen S.L."/>
            <person name="Zaremba-Niedzwiedzka K."/>
            <person name="Martijn J."/>
            <person name="Lind A.E."/>
            <person name="van Eijk R."/>
            <person name="Schleper C."/>
            <person name="Guy L."/>
            <person name="Ettema T.J."/>
        </authorList>
    </citation>
    <scope>NUCLEOTIDE SEQUENCE</scope>
</reference>
<sequence length="281" mass="28764">NGATKAGDALSKLFDIGTGGAGIGGATASDFKGGAPRLQISSAKELQIGAGATGNEMRWLTGEFKKASDGGLKWVMTLDKVNRKLMLQQLALQNTANWLEATGQGAQRMTDVSGELSTAVQNALNPALVELGETLGNIFTGETGASSFFEGLISIMASFMKALGKGLIAAGLASKAFQTLFANPFAAIAAGIALIATATIVTNLMKKGPVQGLASGGIVSQGGLFKVGEKGPELVSLPMGAAVTPMNASGGNQTIVVKGVIDGRVIRFMLDEEDRMVDNTL</sequence>
<dbReference type="AlphaFoldDB" id="A0A0F8VYQ9"/>
<dbReference type="EMBL" id="LAZR01068514">
    <property type="protein sequence ID" value="KKK49492.1"/>
    <property type="molecule type" value="Genomic_DNA"/>
</dbReference>
<gene>
    <name evidence="2" type="ORF">LCGC14_3134520</name>
</gene>
<feature type="transmembrane region" description="Helical" evidence="1">
    <location>
        <begin position="185"/>
        <end position="205"/>
    </location>
</feature>
<evidence type="ECO:0008006" key="3">
    <source>
        <dbReference type="Google" id="ProtNLM"/>
    </source>
</evidence>
<keyword evidence="1" id="KW-1133">Transmembrane helix</keyword>
<evidence type="ECO:0000256" key="1">
    <source>
        <dbReference type="SAM" id="Phobius"/>
    </source>
</evidence>
<comment type="caution">
    <text evidence="2">The sequence shown here is derived from an EMBL/GenBank/DDBJ whole genome shotgun (WGS) entry which is preliminary data.</text>
</comment>
<name>A0A0F8VYQ9_9ZZZZ</name>